<dbReference type="InterPro" id="IPR018856">
    <property type="entry name" value="Stn1_N"/>
</dbReference>
<gene>
    <name evidence="5" type="ORF">PICST_45668</name>
</gene>
<dbReference type="eggNOG" id="ENOG502TKZZ">
    <property type="taxonomic scope" value="Eukaryota"/>
</dbReference>
<evidence type="ECO:0000259" key="4">
    <source>
        <dbReference type="Pfam" id="PF10451"/>
    </source>
</evidence>
<dbReference type="EMBL" id="CP000498">
    <property type="protein sequence ID" value="ABN66466.2"/>
    <property type="molecule type" value="Genomic_DNA"/>
</dbReference>
<dbReference type="Proteomes" id="UP000002258">
    <property type="component" value="Chromosome 4"/>
</dbReference>
<dbReference type="STRING" id="322104.A3LTS3"/>
<protein>
    <recommendedName>
        <fullName evidence="4">CST complex subunit Stn1 N-terminal domain-containing protein</fullName>
    </recommendedName>
</protein>
<dbReference type="RefSeq" id="XP_001384495.2">
    <property type="nucleotide sequence ID" value="XM_001384458.1"/>
</dbReference>
<dbReference type="AlphaFoldDB" id="A3LTS3"/>
<evidence type="ECO:0000256" key="3">
    <source>
        <dbReference type="ARBA" id="ARBA00022895"/>
    </source>
</evidence>
<sequence>MNPVIDIAPGQNHIALRRHGVTYYVPEVFHHAPTINVTVPILTKDIENSVKLSSIYGGGARNIHSTMMIHNYPINRVKIVGRITGSRYIEKSDGTDDSRNFTLFTIDDSSSAKQSSINVKVFQKKCVELSLTYDSNWYAKIVEVEGPISYWKRYGYQIDADVVKVVGQPSDIHLELAFWSEALAYRNNMFQYPWVYMPPNHQEATFALPQRFEYCELERRNARKELCVTESLDLPTFNGEDSMLIHKKMTHSSDRKEFIEIDGVVIIDDDQSISPREVMDIDSDEIEIVKVHENPMPIVSQFQLMMEMVKYIIGRSFQTFKLYKLFKDNNISSLLDQLTELELASSPLATLESVNDVKSRRRIIFHKVRHKLQVDFLLIKVSRSQNVHSKNLKLLFYDIDDTLRAIKEESIHNYRSQPLDVAQYTHNFATSKNLGDISQELVNGIISIILSNYLHEDNNWKYNRRLAQWTYINLHREL</sequence>
<comment type="subcellular location">
    <subcellularLocation>
        <location evidence="1">Chromosome</location>
        <location evidence="1">Telomere</location>
    </subcellularLocation>
</comment>
<proteinExistence type="predicted"/>
<reference evidence="5 6" key="1">
    <citation type="journal article" date="2007" name="Nat. Biotechnol.">
        <title>Genome sequence of the lignocellulose-bioconverting and xylose-fermenting yeast Pichia stipitis.</title>
        <authorList>
            <person name="Jeffries T.W."/>
            <person name="Grigoriev I.V."/>
            <person name="Grimwood J."/>
            <person name="Laplaza J.M."/>
            <person name="Aerts A."/>
            <person name="Salamov A."/>
            <person name="Schmutz J."/>
            <person name="Lindquist E."/>
            <person name="Dehal P."/>
            <person name="Shapiro H."/>
            <person name="Jin Y.S."/>
            <person name="Passoth V."/>
            <person name="Richardson P.M."/>
        </authorList>
    </citation>
    <scope>NUCLEOTIDE SEQUENCE [LARGE SCALE GENOMIC DNA]</scope>
    <source>
        <strain evidence="6">ATCC 58785 / CBS 6054 / NBRC 10063 / NRRL Y-11545</strain>
    </source>
</reference>
<name>A3LTS3_PICST</name>
<organism evidence="5 6">
    <name type="scientific">Scheffersomyces stipitis (strain ATCC 58785 / CBS 6054 / NBRC 10063 / NRRL Y-11545)</name>
    <name type="common">Yeast</name>
    <name type="synonym">Pichia stipitis</name>
    <dbReference type="NCBI Taxonomy" id="322104"/>
    <lineage>
        <taxon>Eukaryota</taxon>
        <taxon>Fungi</taxon>
        <taxon>Dikarya</taxon>
        <taxon>Ascomycota</taxon>
        <taxon>Saccharomycotina</taxon>
        <taxon>Pichiomycetes</taxon>
        <taxon>Debaryomycetaceae</taxon>
        <taxon>Scheffersomyces</taxon>
    </lineage>
</organism>
<keyword evidence="2" id="KW-0158">Chromosome</keyword>
<accession>A3LTS3</accession>
<dbReference type="GeneID" id="4839006"/>
<dbReference type="GO" id="GO:0000781">
    <property type="term" value="C:chromosome, telomeric region"/>
    <property type="evidence" value="ECO:0007669"/>
    <property type="project" value="UniProtKB-SubCell"/>
</dbReference>
<evidence type="ECO:0000313" key="6">
    <source>
        <dbReference type="Proteomes" id="UP000002258"/>
    </source>
</evidence>
<evidence type="ECO:0000256" key="2">
    <source>
        <dbReference type="ARBA" id="ARBA00022454"/>
    </source>
</evidence>
<evidence type="ECO:0000256" key="1">
    <source>
        <dbReference type="ARBA" id="ARBA00004574"/>
    </source>
</evidence>
<evidence type="ECO:0000313" key="5">
    <source>
        <dbReference type="EMBL" id="ABN66466.2"/>
    </source>
</evidence>
<feature type="domain" description="CST complex subunit Stn1 N-terminal" evidence="4">
    <location>
        <begin position="25"/>
        <end position="198"/>
    </location>
</feature>
<keyword evidence="6" id="KW-1185">Reference proteome</keyword>
<dbReference type="HOGENOM" id="CLU_033445_0_0_1"/>
<dbReference type="OrthoDB" id="77828at2759"/>
<dbReference type="Pfam" id="PF10451">
    <property type="entry name" value="Stn1"/>
    <property type="match status" value="1"/>
</dbReference>
<dbReference type="Gene3D" id="2.40.50.1040">
    <property type="match status" value="1"/>
</dbReference>
<dbReference type="InParanoid" id="A3LTS3"/>
<dbReference type="OMA" id="GENHICL"/>
<dbReference type="KEGG" id="pic:PICST_45668"/>
<keyword evidence="3" id="KW-0779">Telomere</keyword>